<feature type="binding site" evidence="4">
    <location>
        <position position="38"/>
    </location>
    <ligand>
        <name>Mg(2+)</name>
        <dbReference type="ChEBI" id="CHEBI:18420"/>
    </ligand>
</feature>
<feature type="binding site" evidence="3">
    <location>
        <begin position="131"/>
        <end position="134"/>
    </location>
    <ligand>
        <name>GTP</name>
        <dbReference type="ChEBI" id="CHEBI:37565"/>
    </ligand>
</feature>
<dbReference type="SMART" id="SM00177">
    <property type="entry name" value="ARF"/>
    <property type="match status" value="1"/>
</dbReference>
<evidence type="ECO:0000313" key="8">
    <source>
        <dbReference type="Proteomes" id="UP000192356"/>
    </source>
</evidence>
<keyword evidence="8" id="KW-1185">Reference proteome</keyword>
<feature type="binding site" evidence="4">
    <location>
        <position position="54"/>
    </location>
    <ligand>
        <name>Mg(2+)</name>
        <dbReference type="ChEBI" id="CHEBI:18420"/>
    </ligand>
</feature>
<evidence type="ECO:0000256" key="1">
    <source>
        <dbReference type="ARBA" id="ARBA00022741"/>
    </source>
</evidence>
<dbReference type="GO" id="GO:0046872">
    <property type="term" value="F:metal ion binding"/>
    <property type="evidence" value="ECO:0007669"/>
    <property type="project" value="UniProtKB-KW"/>
</dbReference>
<keyword evidence="1 3" id="KW-0547">Nucleotide-binding</keyword>
<dbReference type="GO" id="GO:0003924">
    <property type="term" value="F:GTPase activity"/>
    <property type="evidence" value="ECO:0007669"/>
    <property type="project" value="InterPro"/>
</dbReference>
<sequence length="219" mass="24817">MGNAISHATKRIRRILEVFNSDKELDLTIIGLDAAGKSTLISLFKHDNELIKPTLGYSIEQINVHNKKLKVFDLGGQAGIKKFWDKYVTNINGLIFMIDIADSNRYGEAYNSLYSISSDVKDGIPILFLLNKSDLINNDQELNNRVNEVVNKFQIKNDEIELKDKKFMTKVVVCSVKNEQEKSKGGRMNDVEESDIGNAFKWIIKIGENNSPMVSEVFK</sequence>
<dbReference type="EMBL" id="LVKB01000049">
    <property type="protein sequence ID" value="ORD96981.1"/>
    <property type="molecule type" value="Genomic_DNA"/>
</dbReference>
<dbReference type="InterPro" id="IPR024156">
    <property type="entry name" value="Small_GTPase_ARF"/>
</dbReference>
<accession>A0A1X0QJD0</accession>
<dbReference type="PRINTS" id="PR00328">
    <property type="entry name" value="SAR1GTPBP"/>
</dbReference>
<dbReference type="Proteomes" id="UP000192501">
    <property type="component" value="Unassembled WGS sequence"/>
</dbReference>
<dbReference type="PANTHER" id="PTHR11711">
    <property type="entry name" value="ADP RIBOSYLATION FACTOR-RELATED"/>
    <property type="match status" value="1"/>
</dbReference>
<dbReference type="InterPro" id="IPR027417">
    <property type="entry name" value="P-loop_NTPase"/>
</dbReference>
<dbReference type="SMART" id="SM00178">
    <property type="entry name" value="SAR"/>
    <property type="match status" value="1"/>
</dbReference>
<dbReference type="InterPro" id="IPR006689">
    <property type="entry name" value="Small_GTPase_ARF/SAR"/>
</dbReference>
<name>A0A1X0QJD0_9MICR</name>
<dbReference type="OrthoDB" id="2011769at2759"/>
<evidence type="ECO:0000313" key="6">
    <source>
        <dbReference type="EMBL" id="ORD96981.1"/>
    </source>
</evidence>
<keyword evidence="4" id="KW-0479">Metal-binding</keyword>
<evidence type="ECO:0000256" key="2">
    <source>
        <dbReference type="ARBA" id="ARBA00023134"/>
    </source>
</evidence>
<dbReference type="NCBIfam" id="TIGR00231">
    <property type="entry name" value="small_GTP"/>
    <property type="match status" value="1"/>
</dbReference>
<dbReference type="PROSITE" id="PS51417">
    <property type="entry name" value="ARF"/>
    <property type="match status" value="1"/>
</dbReference>
<protein>
    <submittedName>
        <fullName evidence="7">ARF</fullName>
    </submittedName>
</protein>
<dbReference type="Proteomes" id="UP000192356">
    <property type="component" value="Unassembled WGS sequence"/>
</dbReference>
<evidence type="ECO:0000256" key="3">
    <source>
        <dbReference type="PIRSR" id="PIRSR606689-1"/>
    </source>
</evidence>
<feature type="binding site" evidence="3">
    <location>
        <position position="76"/>
    </location>
    <ligand>
        <name>GTP</name>
        <dbReference type="ChEBI" id="CHEBI:37565"/>
    </ligand>
</feature>
<feature type="binding site" evidence="3">
    <location>
        <begin position="31"/>
        <end position="38"/>
    </location>
    <ligand>
        <name>GTP</name>
        <dbReference type="ChEBI" id="CHEBI:37565"/>
    </ligand>
</feature>
<proteinExistence type="inferred from homology"/>
<dbReference type="AlphaFoldDB" id="A0A1X0QJD0"/>
<evidence type="ECO:0000313" key="9">
    <source>
        <dbReference type="Proteomes" id="UP000192501"/>
    </source>
</evidence>
<dbReference type="GO" id="GO:0005525">
    <property type="term" value="F:GTP binding"/>
    <property type="evidence" value="ECO:0007669"/>
    <property type="project" value="UniProtKB-KW"/>
</dbReference>
<evidence type="ECO:0000256" key="5">
    <source>
        <dbReference type="RuleBase" id="RU003925"/>
    </source>
</evidence>
<dbReference type="VEuPathDB" id="MicrosporidiaDB:A0H76_2792"/>
<keyword evidence="2 3" id="KW-0342">GTP-binding</keyword>
<gene>
    <name evidence="7" type="primary">ARF</name>
    <name evidence="7" type="ORF">A0H76_2792</name>
    <name evidence="6" type="ORF">HERIO_1135</name>
</gene>
<dbReference type="VEuPathDB" id="MicrosporidiaDB:HERIO_1135"/>
<dbReference type="Gene3D" id="3.40.50.300">
    <property type="entry name" value="P-loop containing nucleotide triphosphate hydrolases"/>
    <property type="match status" value="1"/>
</dbReference>
<dbReference type="EMBL" id="LTAI01000097">
    <property type="protein sequence ID" value="ORD99879.1"/>
    <property type="molecule type" value="Genomic_DNA"/>
</dbReference>
<reference evidence="8 9" key="1">
    <citation type="journal article" date="2017" name="Environ. Microbiol.">
        <title>Decay of the glycolytic pathway and adaptation to intranuclear parasitism within Enterocytozoonidae microsporidia.</title>
        <authorList>
            <person name="Wiredu Boakye D."/>
            <person name="Jaroenlak P."/>
            <person name="Prachumwat A."/>
            <person name="Williams T.A."/>
            <person name="Bateman K.S."/>
            <person name="Itsathitphaisarn O."/>
            <person name="Sritunyalucksana K."/>
            <person name="Paszkiewicz K.H."/>
            <person name="Moore K.A."/>
            <person name="Stentiford G.D."/>
            <person name="Williams B.A."/>
        </authorList>
    </citation>
    <scope>NUCLEOTIDE SEQUENCE [LARGE SCALE GENOMIC DNA]</scope>
    <source>
        <strain evidence="7">Canceri</strain>
        <strain evidence="9">canceri</strain>
        <strain evidence="6 8">GB1</strain>
    </source>
</reference>
<comment type="similarity">
    <text evidence="5">Belongs to the small GTPase superfamily. Arf family.</text>
</comment>
<evidence type="ECO:0000313" key="7">
    <source>
        <dbReference type="EMBL" id="ORD99879.1"/>
    </source>
</evidence>
<dbReference type="SUPFAM" id="SSF52540">
    <property type="entry name" value="P-loop containing nucleoside triphosphate hydrolases"/>
    <property type="match status" value="1"/>
</dbReference>
<evidence type="ECO:0000256" key="4">
    <source>
        <dbReference type="PIRSR" id="PIRSR606689-2"/>
    </source>
</evidence>
<organism evidence="7 9">
    <name type="scientific">Hepatospora eriocheir</name>
    <dbReference type="NCBI Taxonomy" id="1081669"/>
    <lineage>
        <taxon>Eukaryota</taxon>
        <taxon>Fungi</taxon>
        <taxon>Fungi incertae sedis</taxon>
        <taxon>Microsporidia</taxon>
        <taxon>Hepatosporidae</taxon>
        <taxon>Hepatospora</taxon>
    </lineage>
</organism>
<keyword evidence="4" id="KW-0460">Magnesium</keyword>
<dbReference type="Pfam" id="PF00025">
    <property type="entry name" value="Arf"/>
    <property type="match status" value="1"/>
</dbReference>
<comment type="caution">
    <text evidence="7">The sequence shown here is derived from an EMBL/GenBank/DDBJ whole genome shotgun (WGS) entry which is preliminary data.</text>
</comment>
<dbReference type="InterPro" id="IPR005225">
    <property type="entry name" value="Small_GTP-bd"/>
</dbReference>